<gene>
    <name evidence="6" type="ORF">EJK80_00915</name>
</gene>
<dbReference type="PANTHER" id="PTHR35798">
    <property type="entry name" value="CELL DIVISION PROTEIN SEPF"/>
    <property type="match status" value="1"/>
</dbReference>
<dbReference type="AlphaFoldDB" id="A0A540RAB1"/>
<sequence length="164" mass="17914">MSFIDRTKEFFGLAPMDIDADDAYYADEREPAQPAYATNGSAAYAPRTAPAAHEYEPASSVPTRAPHASYQPTIVPVSLVSYREATKVGAPFRDGDAVVFEVTDAKPGHDKRLIDFAAGLVYAFEGSRMLKLTSGMDTDRLVFAIIPPEVDIDRSELERIAGLR</sequence>
<dbReference type="Proteomes" id="UP000318080">
    <property type="component" value="Unassembled WGS sequence"/>
</dbReference>
<keyword evidence="7" id="KW-1185">Reference proteome</keyword>
<organism evidence="6 7">
    <name type="scientific">Corynebacterium phoceense</name>
    <dbReference type="NCBI Taxonomy" id="1686286"/>
    <lineage>
        <taxon>Bacteria</taxon>
        <taxon>Bacillati</taxon>
        <taxon>Actinomycetota</taxon>
        <taxon>Actinomycetes</taxon>
        <taxon>Mycobacteriales</taxon>
        <taxon>Corynebacteriaceae</taxon>
        <taxon>Corynebacterium</taxon>
    </lineage>
</organism>
<dbReference type="InterPro" id="IPR038594">
    <property type="entry name" value="SepF-like_sf"/>
</dbReference>
<comment type="function">
    <text evidence="4">Cell division protein that is part of the divisome complex and is recruited early to the Z-ring. Probably stimulates Z-ring formation, perhaps through the cross-linking of FtsZ protofilaments. Its function overlaps with FtsA.</text>
</comment>
<keyword evidence="2" id="KW-0717">Septation</keyword>
<dbReference type="RefSeq" id="WP_066512322.1">
    <property type="nucleotide sequence ID" value="NZ_JADPQA010000003.1"/>
</dbReference>
<comment type="caution">
    <text evidence="6">The sequence shown here is derived from an EMBL/GenBank/DDBJ whole genome shotgun (WGS) entry which is preliminary data.</text>
</comment>
<dbReference type="InterPro" id="IPR007561">
    <property type="entry name" value="Cell_div_SepF/SepF-rel"/>
</dbReference>
<accession>A0A540RAB1</accession>
<proteinExistence type="predicted"/>
<reference evidence="6 7" key="1">
    <citation type="submission" date="2019-06" db="EMBL/GenBank/DDBJ databases">
        <title>Draft genome of C. phoceense Strain 272.</title>
        <authorList>
            <person name="Pacheco L.G.C."/>
            <person name="Barberis C.M."/>
            <person name="Almuzara M.N."/>
            <person name="Traglia G.M."/>
            <person name="Santos C.S."/>
            <person name="Rocha D.J.P.G."/>
            <person name="Aguiar E.R.G.R."/>
            <person name="Vay C.A."/>
        </authorList>
    </citation>
    <scope>NUCLEOTIDE SEQUENCE [LARGE SCALE GENOMIC DNA]</scope>
    <source>
        <strain evidence="6 7">272</strain>
    </source>
</reference>
<dbReference type="EMBL" id="VHIR01000001">
    <property type="protein sequence ID" value="TQE44675.1"/>
    <property type="molecule type" value="Genomic_DNA"/>
</dbReference>
<dbReference type="GO" id="GO:0000917">
    <property type="term" value="P:division septum assembly"/>
    <property type="evidence" value="ECO:0007669"/>
    <property type="project" value="UniProtKB-KW"/>
</dbReference>
<protein>
    <submittedName>
        <fullName evidence="6">DUF552 domain-containing protein</fullName>
    </submittedName>
</protein>
<feature type="region of interest" description="Disordered" evidence="5">
    <location>
        <begin position="47"/>
        <end position="67"/>
    </location>
</feature>
<dbReference type="InterPro" id="IPR023052">
    <property type="entry name" value="Cell_div_SepF"/>
</dbReference>
<keyword evidence="3" id="KW-0131">Cell cycle</keyword>
<evidence type="ECO:0000313" key="6">
    <source>
        <dbReference type="EMBL" id="TQE44675.1"/>
    </source>
</evidence>
<keyword evidence="1" id="KW-0132">Cell division</keyword>
<name>A0A540RAB1_9CORY</name>
<evidence type="ECO:0000256" key="2">
    <source>
        <dbReference type="ARBA" id="ARBA00023210"/>
    </source>
</evidence>
<evidence type="ECO:0000256" key="1">
    <source>
        <dbReference type="ARBA" id="ARBA00022618"/>
    </source>
</evidence>
<evidence type="ECO:0000256" key="5">
    <source>
        <dbReference type="SAM" id="MobiDB-lite"/>
    </source>
</evidence>
<dbReference type="PANTHER" id="PTHR35798:SF1">
    <property type="entry name" value="CELL DIVISION PROTEIN SEPF"/>
    <property type="match status" value="1"/>
</dbReference>
<dbReference type="Pfam" id="PF04472">
    <property type="entry name" value="SepF"/>
    <property type="match status" value="1"/>
</dbReference>
<dbReference type="Gene3D" id="3.30.110.150">
    <property type="entry name" value="SepF-like protein"/>
    <property type="match status" value="1"/>
</dbReference>
<evidence type="ECO:0000256" key="4">
    <source>
        <dbReference type="ARBA" id="ARBA00044936"/>
    </source>
</evidence>
<evidence type="ECO:0000313" key="7">
    <source>
        <dbReference type="Proteomes" id="UP000318080"/>
    </source>
</evidence>
<evidence type="ECO:0000256" key="3">
    <source>
        <dbReference type="ARBA" id="ARBA00023306"/>
    </source>
</evidence>